<name>A0A0B1PYS4_9HYPH</name>
<dbReference type="FunFam" id="3.40.50.720:FF:000173">
    <property type="entry name" value="3-oxoacyl-[acyl-carrier protein] reductase"/>
    <property type="match status" value="1"/>
</dbReference>
<dbReference type="Pfam" id="PF13561">
    <property type="entry name" value="adh_short_C2"/>
    <property type="match status" value="1"/>
</dbReference>
<dbReference type="GO" id="GO:0016491">
    <property type="term" value="F:oxidoreductase activity"/>
    <property type="evidence" value="ECO:0007669"/>
    <property type="project" value="UniProtKB-KW"/>
</dbReference>
<gene>
    <name evidence="3" type="ORF">LA66_17145</name>
</gene>
<accession>A0A0B1PYS4</accession>
<dbReference type="InterPro" id="IPR036291">
    <property type="entry name" value="NAD(P)-bd_dom_sf"/>
</dbReference>
<dbReference type="InterPro" id="IPR002347">
    <property type="entry name" value="SDR_fam"/>
</dbReference>
<organism evidence="3 4">
    <name type="scientific">Aureimonas altamirensis</name>
    <dbReference type="NCBI Taxonomy" id="370622"/>
    <lineage>
        <taxon>Bacteria</taxon>
        <taxon>Pseudomonadati</taxon>
        <taxon>Pseudomonadota</taxon>
        <taxon>Alphaproteobacteria</taxon>
        <taxon>Hyphomicrobiales</taxon>
        <taxon>Aurantimonadaceae</taxon>
        <taxon>Aureimonas</taxon>
    </lineage>
</organism>
<dbReference type="OrthoDB" id="9804774at2"/>
<reference evidence="3 4" key="1">
    <citation type="submission" date="2014-09" db="EMBL/GenBank/DDBJ databases">
        <title>Isolation and characterization of Aurantimonas altamirensis ON-56566 from clinical sample following a dog bite.</title>
        <authorList>
            <person name="Eshaghi A."/>
            <person name="Li A."/>
            <person name="Shahinas D."/>
            <person name="Bahn P."/>
            <person name="Kus J.V."/>
            <person name="Patel S.N."/>
        </authorList>
    </citation>
    <scope>NUCLEOTIDE SEQUENCE [LARGE SCALE GENOMIC DNA]</scope>
    <source>
        <strain evidence="3 4">ON-56566</strain>
    </source>
</reference>
<evidence type="ECO:0000256" key="1">
    <source>
        <dbReference type="ARBA" id="ARBA00006484"/>
    </source>
</evidence>
<proteinExistence type="inferred from homology"/>
<dbReference type="AlphaFoldDB" id="A0A0B1PYS4"/>
<comment type="caution">
    <text evidence="3">The sequence shown here is derived from an EMBL/GenBank/DDBJ whole genome shotgun (WGS) entry which is preliminary data.</text>
</comment>
<dbReference type="PANTHER" id="PTHR42879">
    <property type="entry name" value="3-OXOACYL-(ACYL-CARRIER-PROTEIN) REDUCTASE"/>
    <property type="match status" value="1"/>
</dbReference>
<dbReference type="PRINTS" id="PR00081">
    <property type="entry name" value="GDHRDH"/>
</dbReference>
<evidence type="ECO:0000313" key="3">
    <source>
        <dbReference type="EMBL" id="KHJ53653.1"/>
    </source>
</evidence>
<evidence type="ECO:0000256" key="2">
    <source>
        <dbReference type="ARBA" id="ARBA00023002"/>
    </source>
</evidence>
<evidence type="ECO:0000313" key="4">
    <source>
        <dbReference type="Proteomes" id="UP000030826"/>
    </source>
</evidence>
<dbReference type="Proteomes" id="UP000030826">
    <property type="component" value="Unassembled WGS sequence"/>
</dbReference>
<comment type="similarity">
    <text evidence="1">Belongs to the short-chain dehydrogenases/reductases (SDR) family.</text>
</comment>
<dbReference type="PRINTS" id="PR00080">
    <property type="entry name" value="SDRFAMILY"/>
</dbReference>
<dbReference type="InterPro" id="IPR050259">
    <property type="entry name" value="SDR"/>
</dbReference>
<protein>
    <recommendedName>
        <fullName evidence="5">Short-chain dehydrogenase</fullName>
    </recommendedName>
</protein>
<dbReference type="Gene3D" id="3.40.50.720">
    <property type="entry name" value="NAD(P)-binding Rossmann-like Domain"/>
    <property type="match status" value="1"/>
</dbReference>
<evidence type="ECO:0008006" key="5">
    <source>
        <dbReference type="Google" id="ProtNLM"/>
    </source>
</evidence>
<dbReference type="PANTHER" id="PTHR42879:SF2">
    <property type="entry name" value="3-OXOACYL-[ACYL-CARRIER-PROTEIN] REDUCTASE FABG"/>
    <property type="match status" value="1"/>
</dbReference>
<keyword evidence="2" id="KW-0560">Oxidoreductase</keyword>
<sequence>MQGRVAFVTGASRNIGRAIAVALAKAGIAVAVGARTDNHDLRETVRLVEAEGVRCLAVTADLATSSACEDAVAAIAGEYSRLDILVNNAALRSNVPLEQIDDETWCRVRSSILDASFYTIRSAAPLLRQSPAGSIVNIGGVAGHAGIGGRIHVSAAKAAFAGLTRAVAAELASSGVTANCISPGRIETVRDGPLPPHFLERDTPLGRGGTPEEVAALVAFLVGPDARYLTGQTLHLTGGWHMGG</sequence>
<dbReference type="EMBL" id="JRFJ01000005">
    <property type="protein sequence ID" value="KHJ53653.1"/>
    <property type="molecule type" value="Genomic_DNA"/>
</dbReference>
<dbReference type="STRING" id="370622.LA66_17145"/>
<dbReference type="SUPFAM" id="SSF51735">
    <property type="entry name" value="NAD(P)-binding Rossmann-fold domains"/>
    <property type="match status" value="1"/>
</dbReference>